<protein>
    <submittedName>
        <fullName evidence="2">VOC family protein</fullName>
    </submittedName>
</protein>
<name>A0A5R8MJ43_9GAMM</name>
<dbReference type="OrthoDB" id="9803104at2"/>
<dbReference type="InterPro" id="IPR029068">
    <property type="entry name" value="Glyas_Bleomycin-R_OHBP_Dase"/>
</dbReference>
<evidence type="ECO:0000259" key="1">
    <source>
        <dbReference type="PROSITE" id="PS51819"/>
    </source>
</evidence>
<keyword evidence="3" id="KW-1185">Reference proteome</keyword>
<reference evidence="2 3" key="1">
    <citation type="journal article" date="2007" name="Int. J. Syst. Evol. Microbiol.">
        <title>Halomonas saccharevitans sp. nov., Halomonas arcis sp. nov. and Halomonas subterranea sp. nov., halophilic bacteria isolated from hypersaline environments of China.</title>
        <authorList>
            <person name="Xu X.W."/>
            <person name="Wu Y.H."/>
            <person name="Zhou Z."/>
            <person name="Wang C.S."/>
            <person name="Zhou Y.G."/>
            <person name="Zhang H.B."/>
            <person name="Wang Y."/>
            <person name="Wu M."/>
        </authorList>
    </citation>
    <scope>NUCLEOTIDE SEQUENCE [LARGE SCALE GENOMIC DNA]</scope>
    <source>
        <strain evidence="2 3">TBZ3</strain>
    </source>
</reference>
<dbReference type="Gene3D" id="3.10.180.10">
    <property type="entry name" value="2,3-Dihydroxybiphenyl 1,2-Dioxygenase, domain 1"/>
    <property type="match status" value="1"/>
</dbReference>
<comment type="caution">
    <text evidence="2">The sequence shown here is derived from an EMBL/GenBank/DDBJ whole genome shotgun (WGS) entry which is preliminary data.</text>
</comment>
<feature type="domain" description="VOC" evidence="1">
    <location>
        <begin position="4"/>
        <end position="117"/>
    </location>
</feature>
<organism evidence="2 3">
    <name type="scientific">Halomonas urmiana</name>
    <dbReference type="NCBI Taxonomy" id="490901"/>
    <lineage>
        <taxon>Bacteria</taxon>
        <taxon>Pseudomonadati</taxon>
        <taxon>Pseudomonadota</taxon>
        <taxon>Gammaproteobacteria</taxon>
        <taxon>Oceanospirillales</taxon>
        <taxon>Halomonadaceae</taxon>
        <taxon>Halomonas</taxon>
    </lineage>
</organism>
<proteinExistence type="predicted"/>
<dbReference type="InterPro" id="IPR025870">
    <property type="entry name" value="Glyoxalase-like_dom"/>
</dbReference>
<dbReference type="SUPFAM" id="SSF54593">
    <property type="entry name" value="Glyoxalase/Bleomycin resistance protein/Dihydroxybiphenyl dioxygenase"/>
    <property type="match status" value="1"/>
</dbReference>
<dbReference type="PROSITE" id="PS51819">
    <property type="entry name" value="VOC"/>
    <property type="match status" value="1"/>
</dbReference>
<dbReference type="AlphaFoldDB" id="A0A5R8MJ43"/>
<sequence length="122" mass="13846">MHIKTSNTILYCKKWKESVVFYKDRIGLQVTTSLDWFVEFKLNEVSRLSVADVSRASIDSNDGKGVTVTLEVRDIEAIHVYLSEVGLSPPPIKNHPWGAKVIHIHDPEGNRIEFWSKSIGPK</sequence>
<dbReference type="Proteomes" id="UP000306973">
    <property type="component" value="Unassembled WGS sequence"/>
</dbReference>
<gene>
    <name evidence="2" type="ORF">FEI13_06855</name>
</gene>
<evidence type="ECO:0000313" key="3">
    <source>
        <dbReference type="Proteomes" id="UP000306973"/>
    </source>
</evidence>
<dbReference type="EMBL" id="VBUI01000008">
    <property type="protein sequence ID" value="TLF51943.1"/>
    <property type="molecule type" value="Genomic_DNA"/>
</dbReference>
<evidence type="ECO:0000313" key="2">
    <source>
        <dbReference type="EMBL" id="TLF51943.1"/>
    </source>
</evidence>
<dbReference type="InterPro" id="IPR037523">
    <property type="entry name" value="VOC_core"/>
</dbReference>
<dbReference type="RefSeq" id="WP_138180693.1">
    <property type="nucleotide sequence ID" value="NZ_VBUI01000008.1"/>
</dbReference>
<accession>A0A5R8MJ43</accession>
<dbReference type="Pfam" id="PF12681">
    <property type="entry name" value="Glyoxalase_2"/>
    <property type="match status" value="1"/>
</dbReference>